<dbReference type="PANTHER" id="PTHR43280">
    <property type="entry name" value="ARAC-FAMILY TRANSCRIPTIONAL REGULATOR"/>
    <property type="match status" value="1"/>
</dbReference>
<evidence type="ECO:0000256" key="2">
    <source>
        <dbReference type="ARBA" id="ARBA00023125"/>
    </source>
</evidence>
<dbReference type="GO" id="GO:0043565">
    <property type="term" value="F:sequence-specific DNA binding"/>
    <property type="evidence" value="ECO:0007669"/>
    <property type="project" value="InterPro"/>
</dbReference>
<dbReference type="Proteomes" id="UP000270673">
    <property type="component" value="Chromosome"/>
</dbReference>
<evidence type="ECO:0000259" key="4">
    <source>
        <dbReference type="PROSITE" id="PS01124"/>
    </source>
</evidence>
<dbReference type="AlphaFoldDB" id="A0A3Q9IQ91"/>
<gene>
    <name evidence="5" type="ORF">D8S85_17570</name>
</gene>
<dbReference type="Pfam" id="PF12833">
    <property type="entry name" value="HTH_18"/>
    <property type="match status" value="1"/>
</dbReference>
<keyword evidence="6" id="KW-1185">Reference proteome</keyword>
<feature type="domain" description="HTH araC/xylS-type" evidence="4">
    <location>
        <begin position="181"/>
        <end position="279"/>
    </location>
</feature>
<sequence length="282" mass="33380">MNSIKYNFWEFEKYGVSGDTDLRECIGKSVDVNGCTILLGTSGYATVSINFKRYKVSKGDFIFLPYDMSFIPIQVSANFNIRYISISYDILENIAYNIAFDFWTVMYNSPVLNKVSSEQYELLLEWYKQTDWIIKHGDDDITEMLKNNLCNLFMAINCEIKRLGINEGNTYQKSKTWKLVEKFYMLLNRYHTKHRDVKFYADKLNVTPDYLYKLIYRSDNVTPKEMIDRQTIITIKTYLQNTDLSVKNIASELNFDDPSYMCRFFRRMTGVSPVKFREKRNK</sequence>
<dbReference type="RefSeq" id="WP_106481592.1">
    <property type="nucleotide sequence ID" value="NZ_CP032819.1"/>
</dbReference>
<dbReference type="SMART" id="SM00342">
    <property type="entry name" value="HTH_ARAC"/>
    <property type="match status" value="1"/>
</dbReference>
<dbReference type="OrthoDB" id="1372329at2"/>
<dbReference type="EMBL" id="CP032819">
    <property type="protein sequence ID" value="AZS31185.1"/>
    <property type="molecule type" value="Genomic_DNA"/>
</dbReference>
<keyword evidence="3" id="KW-0804">Transcription</keyword>
<evidence type="ECO:0000256" key="1">
    <source>
        <dbReference type="ARBA" id="ARBA00023015"/>
    </source>
</evidence>
<dbReference type="GO" id="GO:0003700">
    <property type="term" value="F:DNA-binding transcription factor activity"/>
    <property type="evidence" value="ECO:0007669"/>
    <property type="project" value="InterPro"/>
</dbReference>
<dbReference type="SUPFAM" id="SSF46689">
    <property type="entry name" value="Homeodomain-like"/>
    <property type="match status" value="1"/>
</dbReference>
<name>A0A3Q9IQ91_9BACT</name>
<keyword evidence="2" id="KW-0238">DNA-binding</keyword>
<dbReference type="PROSITE" id="PS01124">
    <property type="entry name" value="HTH_ARAC_FAMILY_2"/>
    <property type="match status" value="1"/>
</dbReference>
<dbReference type="InterPro" id="IPR018060">
    <property type="entry name" value="HTH_AraC"/>
</dbReference>
<protein>
    <submittedName>
        <fullName evidence="5">Helix-turn-helix domain-containing protein</fullName>
    </submittedName>
</protein>
<reference evidence="5 6" key="1">
    <citation type="submission" date="2018-10" db="EMBL/GenBank/DDBJ databases">
        <title>Butyricimonas faecalis sp. nov., isolated from human faeces and emended description of the genus Butyricimonas.</title>
        <authorList>
            <person name="Le Roy T."/>
            <person name="Van der Smissen P."/>
            <person name="Paquot A."/>
            <person name="Delzenne N."/>
            <person name="Muccioli G."/>
            <person name="Collet J.-F."/>
            <person name="Cani P.D."/>
        </authorList>
    </citation>
    <scope>NUCLEOTIDE SEQUENCE [LARGE SCALE GENOMIC DNA]</scope>
    <source>
        <strain evidence="5 6">H184</strain>
    </source>
</reference>
<dbReference type="InterPro" id="IPR009057">
    <property type="entry name" value="Homeodomain-like_sf"/>
</dbReference>
<proteinExistence type="predicted"/>
<evidence type="ECO:0000313" key="6">
    <source>
        <dbReference type="Proteomes" id="UP000270673"/>
    </source>
</evidence>
<dbReference type="PANTHER" id="PTHR43280:SF32">
    <property type="entry name" value="TRANSCRIPTIONAL REGULATORY PROTEIN"/>
    <property type="match status" value="1"/>
</dbReference>
<dbReference type="Gene3D" id="1.10.10.60">
    <property type="entry name" value="Homeodomain-like"/>
    <property type="match status" value="1"/>
</dbReference>
<keyword evidence="1" id="KW-0805">Transcription regulation</keyword>
<accession>A0A3Q9IQ91</accession>
<evidence type="ECO:0000313" key="5">
    <source>
        <dbReference type="EMBL" id="AZS31185.1"/>
    </source>
</evidence>
<evidence type="ECO:0000256" key="3">
    <source>
        <dbReference type="ARBA" id="ARBA00023163"/>
    </source>
</evidence>
<organism evidence="5 6">
    <name type="scientific">Butyricimonas faecalis</name>
    <dbReference type="NCBI Taxonomy" id="2093856"/>
    <lineage>
        <taxon>Bacteria</taxon>
        <taxon>Pseudomonadati</taxon>
        <taxon>Bacteroidota</taxon>
        <taxon>Bacteroidia</taxon>
        <taxon>Bacteroidales</taxon>
        <taxon>Odoribacteraceae</taxon>
        <taxon>Butyricimonas</taxon>
    </lineage>
</organism>
<dbReference type="KEGG" id="buy:D8S85_17570"/>